<dbReference type="SUPFAM" id="SSF56731">
    <property type="entry name" value="DNA primase core"/>
    <property type="match status" value="1"/>
</dbReference>
<evidence type="ECO:0008006" key="2">
    <source>
        <dbReference type="Google" id="ProtNLM"/>
    </source>
</evidence>
<organism evidence="1">
    <name type="scientific">marine metagenome</name>
    <dbReference type="NCBI Taxonomy" id="408172"/>
    <lineage>
        <taxon>unclassified sequences</taxon>
        <taxon>metagenomes</taxon>
        <taxon>ecological metagenomes</taxon>
    </lineage>
</organism>
<name>A0A381XVF1_9ZZZZ</name>
<protein>
    <recommendedName>
        <fullName evidence="2">Toprim domain-containing protein</fullName>
    </recommendedName>
</protein>
<dbReference type="Pfam" id="PF13155">
    <property type="entry name" value="Toprim_2"/>
    <property type="match status" value="1"/>
</dbReference>
<dbReference type="AlphaFoldDB" id="A0A381XVF1"/>
<evidence type="ECO:0000313" key="1">
    <source>
        <dbReference type="EMBL" id="SVA68708.1"/>
    </source>
</evidence>
<proteinExistence type="predicted"/>
<reference evidence="1" key="1">
    <citation type="submission" date="2018-05" db="EMBL/GenBank/DDBJ databases">
        <authorList>
            <person name="Lanie J.A."/>
            <person name="Ng W.-L."/>
            <person name="Kazmierczak K.M."/>
            <person name="Andrzejewski T.M."/>
            <person name="Davidsen T.M."/>
            <person name="Wayne K.J."/>
            <person name="Tettelin H."/>
            <person name="Glass J.I."/>
            <person name="Rusch D."/>
            <person name="Podicherti R."/>
            <person name="Tsui H.-C.T."/>
            <person name="Winkler M.E."/>
        </authorList>
    </citation>
    <scope>NUCLEOTIDE SEQUENCE</scope>
</reference>
<dbReference type="Gene3D" id="3.40.1360.10">
    <property type="match status" value="1"/>
</dbReference>
<accession>A0A381XVF1</accession>
<sequence>MSVVTDTVLTYLPPKRKVTPSGWTSFNAPCCHHNGTTSDTRQRGGLITNPDGGISFHCFNCGFKSSWQPGRNLSYKMRKLLQWMHAPDDVINKLALTIIQENEGLVIHKQLIELPKFHTVPLPDDAIDISKITEPTKSLEPILKYMRSRGLYLEDFNFYWSPSLGYRDRLIIPFMYEGNVVGWTARTIQKDSKFKYMSEQQPGYVFNLDEQRPQKIFTIVCEGPIDAIHVEGVALLGSEIKKQQELLINRLNKEVIVIPDRDEAGSKLVERSIELNWGVSMPPWDNSIRDVNDAVLKYGKLFTLHSIVSAVEHTSLKIKLGAKKWFG</sequence>
<dbReference type="EMBL" id="UINC01016516">
    <property type="protein sequence ID" value="SVA68708.1"/>
    <property type="molecule type" value="Genomic_DNA"/>
</dbReference>
<gene>
    <name evidence="1" type="ORF">METZ01_LOCUS121562</name>
</gene>